<reference evidence="9" key="2">
    <citation type="submission" date="2023-05" db="EMBL/GenBank/DDBJ databases">
        <authorList>
            <consortium name="Lawrence Berkeley National Laboratory"/>
            <person name="Steindorff A."/>
            <person name="Hensen N."/>
            <person name="Bonometti L."/>
            <person name="Westerberg I."/>
            <person name="Brannstrom I.O."/>
            <person name="Guillou S."/>
            <person name="Cros-Aarteil S."/>
            <person name="Calhoun S."/>
            <person name="Haridas S."/>
            <person name="Kuo A."/>
            <person name="Mondo S."/>
            <person name="Pangilinan J."/>
            <person name="Riley R."/>
            <person name="Labutti K."/>
            <person name="Andreopoulos B."/>
            <person name="Lipzen A."/>
            <person name="Chen C."/>
            <person name="Yanf M."/>
            <person name="Daum C."/>
            <person name="Ng V."/>
            <person name="Clum A."/>
            <person name="Ohm R."/>
            <person name="Martin F."/>
            <person name="Silar P."/>
            <person name="Natvig D."/>
            <person name="Lalanne C."/>
            <person name="Gautier V."/>
            <person name="Ament-Velasquez S.L."/>
            <person name="Kruys A."/>
            <person name="Hutchinson M.I."/>
            <person name="Powell A.J."/>
            <person name="Barry K."/>
            <person name="Miller A.N."/>
            <person name="Grigoriev I.V."/>
            <person name="Debuchy R."/>
            <person name="Gladieux P."/>
            <person name="Thoren M.H."/>
            <person name="Johannesson H."/>
        </authorList>
    </citation>
    <scope>NUCLEOTIDE SEQUENCE</scope>
    <source>
        <strain evidence="9">PSN309</strain>
    </source>
</reference>
<evidence type="ECO:0000259" key="8">
    <source>
        <dbReference type="PROSITE" id="PS50011"/>
    </source>
</evidence>
<keyword evidence="2 6" id="KW-0547">Nucleotide-binding</keyword>
<dbReference type="GO" id="GO:0005737">
    <property type="term" value="C:cytoplasm"/>
    <property type="evidence" value="ECO:0007669"/>
    <property type="project" value="TreeGrafter"/>
</dbReference>
<dbReference type="SMART" id="SM00220">
    <property type="entry name" value="S_TKc"/>
    <property type="match status" value="1"/>
</dbReference>
<evidence type="ECO:0000256" key="3">
    <source>
        <dbReference type="ARBA" id="ARBA00022777"/>
    </source>
</evidence>
<dbReference type="PANTHER" id="PTHR11042:SF190">
    <property type="entry name" value="MITOSIS INHIBITOR PROTEIN KINASE MIK1"/>
    <property type="match status" value="1"/>
</dbReference>
<dbReference type="SUPFAM" id="SSF56112">
    <property type="entry name" value="Protein kinase-like (PK-like)"/>
    <property type="match status" value="1"/>
</dbReference>
<dbReference type="PROSITE" id="PS00107">
    <property type="entry name" value="PROTEIN_KINASE_ATP"/>
    <property type="match status" value="1"/>
</dbReference>
<feature type="domain" description="Protein kinase" evidence="8">
    <location>
        <begin position="240"/>
        <end position="537"/>
    </location>
</feature>
<evidence type="ECO:0000313" key="9">
    <source>
        <dbReference type="EMBL" id="KAK4186391.1"/>
    </source>
</evidence>
<dbReference type="PROSITE" id="PS00108">
    <property type="entry name" value="PROTEIN_KINASE_ST"/>
    <property type="match status" value="1"/>
</dbReference>
<dbReference type="InterPro" id="IPR011009">
    <property type="entry name" value="Kinase-like_dom_sf"/>
</dbReference>
<dbReference type="GO" id="GO:0004672">
    <property type="term" value="F:protein kinase activity"/>
    <property type="evidence" value="ECO:0007669"/>
    <property type="project" value="InterPro"/>
</dbReference>
<evidence type="ECO:0000256" key="1">
    <source>
        <dbReference type="ARBA" id="ARBA00022679"/>
    </source>
</evidence>
<proteinExistence type="inferred from homology"/>
<evidence type="ECO:0000256" key="2">
    <source>
        <dbReference type="ARBA" id="ARBA00022741"/>
    </source>
</evidence>
<protein>
    <submittedName>
        <fullName evidence="9">Kinase-like domain-containing protein</fullName>
    </submittedName>
</protein>
<name>A0AAN6WRY9_9PEZI</name>
<feature type="non-terminal residue" evidence="9">
    <location>
        <position position="1"/>
    </location>
</feature>
<evidence type="ECO:0000256" key="4">
    <source>
        <dbReference type="ARBA" id="ARBA00022840"/>
    </source>
</evidence>
<dbReference type="Gene3D" id="1.10.510.10">
    <property type="entry name" value="Transferase(Phosphotransferase) domain 1"/>
    <property type="match status" value="1"/>
</dbReference>
<comment type="caution">
    <text evidence="9">The sequence shown here is derived from an EMBL/GenBank/DDBJ whole genome shotgun (WGS) entry which is preliminary data.</text>
</comment>
<dbReference type="Pfam" id="PF00069">
    <property type="entry name" value="Pkinase"/>
    <property type="match status" value="1"/>
</dbReference>
<evidence type="ECO:0000313" key="10">
    <source>
        <dbReference type="Proteomes" id="UP001302126"/>
    </source>
</evidence>
<comment type="similarity">
    <text evidence="5">Belongs to the protein kinase superfamily. Ser/Thr protein kinase family. GCN2 subfamily.</text>
</comment>
<dbReference type="AlphaFoldDB" id="A0AAN6WRY9"/>
<accession>A0AAN6WRY9</accession>
<evidence type="ECO:0000256" key="6">
    <source>
        <dbReference type="PROSITE-ProRule" id="PRU10141"/>
    </source>
</evidence>
<evidence type="ECO:0000256" key="7">
    <source>
        <dbReference type="SAM" id="MobiDB-lite"/>
    </source>
</evidence>
<dbReference type="GO" id="GO:0005634">
    <property type="term" value="C:nucleus"/>
    <property type="evidence" value="ECO:0007669"/>
    <property type="project" value="TreeGrafter"/>
</dbReference>
<keyword evidence="10" id="KW-1185">Reference proteome</keyword>
<feature type="region of interest" description="Disordered" evidence="7">
    <location>
        <begin position="64"/>
        <end position="87"/>
    </location>
</feature>
<dbReference type="PANTHER" id="PTHR11042">
    <property type="entry name" value="EUKARYOTIC TRANSLATION INITIATION FACTOR 2-ALPHA KINASE EIF2-ALPHA KINASE -RELATED"/>
    <property type="match status" value="1"/>
</dbReference>
<dbReference type="Proteomes" id="UP001302126">
    <property type="component" value="Unassembled WGS sequence"/>
</dbReference>
<dbReference type="CDD" id="cd00180">
    <property type="entry name" value="PKc"/>
    <property type="match status" value="1"/>
</dbReference>
<dbReference type="GO" id="GO:0110031">
    <property type="term" value="P:negative regulation of G2/MI transition of meiotic cell cycle"/>
    <property type="evidence" value="ECO:0007669"/>
    <property type="project" value="TreeGrafter"/>
</dbReference>
<gene>
    <name evidence="9" type="ORF">QBC35DRAFT_353454</name>
</gene>
<dbReference type="GO" id="GO:0005524">
    <property type="term" value="F:ATP binding"/>
    <property type="evidence" value="ECO:0007669"/>
    <property type="project" value="UniProtKB-UniRule"/>
</dbReference>
<dbReference type="InterPro" id="IPR008271">
    <property type="entry name" value="Ser/Thr_kinase_AS"/>
</dbReference>
<dbReference type="InterPro" id="IPR000719">
    <property type="entry name" value="Prot_kinase_dom"/>
</dbReference>
<organism evidence="9 10">
    <name type="scientific">Podospora australis</name>
    <dbReference type="NCBI Taxonomy" id="1536484"/>
    <lineage>
        <taxon>Eukaryota</taxon>
        <taxon>Fungi</taxon>
        <taxon>Dikarya</taxon>
        <taxon>Ascomycota</taxon>
        <taxon>Pezizomycotina</taxon>
        <taxon>Sordariomycetes</taxon>
        <taxon>Sordariomycetidae</taxon>
        <taxon>Sordariales</taxon>
        <taxon>Podosporaceae</taxon>
        <taxon>Podospora</taxon>
    </lineage>
</organism>
<dbReference type="InterPro" id="IPR050339">
    <property type="entry name" value="CC_SR_Kinase"/>
</dbReference>
<dbReference type="InterPro" id="IPR017441">
    <property type="entry name" value="Protein_kinase_ATP_BS"/>
</dbReference>
<sequence length="549" mass="61647">NLIFYLIPKNQAAMDIINLNPNHREILDGRPVISCYSNRQSKVEGRLLSFGRNSYHDIRLPASAADIGRPQTTDQLTSDDGTRKPGRSYQNYRNDHFFFALTPSGELILRDLSPCLTTLEVGGNPEPSNAVLSMHALHGTNPRQRVIPRSSRIFFISFGTSTSFTLRWARGYQGIMDDSIYKQGELVKDALHRQLGGMSLTVPSLTNSASGQPVVGRQSRDLRSHYTPSIGSSSGLLKPLYLYYPVGKGGFGRVFKAVDLNSGELWAVKELEIPLNATDHNIWRASFLNEAKVLEKVRHKNIVHFECYQDFRIGGSFQLVFRLYQGSLSEFVSKAPMLLQSVAASKTDPLTIPPPTYWSRLVSQMSSALDYLHGENILHRDIKPSNIMYSIRDKDVYDFFLGDFGLSVTDDSMRGTGAKQGTLLYMAPEIYAQPRHLASKAADIWSLGMTFCRVWGWWHEAAWDCPRSDWCSHLRSLGCELNPYREPSDNPFRWRFRMQALGSRARLPVLLKKMLSKDANHRPTAGVLKAAPISQFTQIPASPSPVSAS</sequence>
<dbReference type="EMBL" id="MU864425">
    <property type="protein sequence ID" value="KAK4186391.1"/>
    <property type="molecule type" value="Genomic_DNA"/>
</dbReference>
<keyword evidence="3 9" id="KW-0418">Kinase</keyword>
<feature type="non-terminal residue" evidence="9">
    <location>
        <position position="549"/>
    </location>
</feature>
<keyword evidence="4 6" id="KW-0067">ATP-binding</keyword>
<keyword evidence="1" id="KW-0808">Transferase</keyword>
<feature type="compositionally biased region" description="Polar residues" evidence="7">
    <location>
        <begin position="70"/>
        <end position="79"/>
    </location>
</feature>
<dbReference type="PROSITE" id="PS50011">
    <property type="entry name" value="PROTEIN_KINASE_DOM"/>
    <property type="match status" value="1"/>
</dbReference>
<evidence type="ECO:0000256" key="5">
    <source>
        <dbReference type="ARBA" id="ARBA00037982"/>
    </source>
</evidence>
<feature type="binding site" evidence="6">
    <location>
        <position position="269"/>
    </location>
    <ligand>
        <name>ATP</name>
        <dbReference type="ChEBI" id="CHEBI:30616"/>
    </ligand>
</feature>
<reference evidence="9" key="1">
    <citation type="journal article" date="2023" name="Mol. Phylogenet. Evol.">
        <title>Genome-scale phylogeny and comparative genomics of the fungal order Sordariales.</title>
        <authorList>
            <person name="Hensen N."/>
            <person name="Bonometti L."/>
            <person name="Westerberg I."/>
            <person name="Brannstrom I.O."/>
            <person name="Guillou S."/>
            <person name="Cros-Aarteil S."/>
            <person name="Calhoun S."/>
            <person name="Haridas S."/>
            <person name="Kuo A."/>
            <person name="Mondo S."/>
            <person name="Pangilinan J."/>
            <person name="Riley R."/>
            <person name="LaButti K."/>
            <person name="Andreopoulos B."/>
            <person name="Lipzen A."/>
            <person name="Chen C."/>
            <person name="Yan M."/>
            <person name="Daum C."/>
            <person name="Ng V."/>
            <person name="Clum A."/>
            <person name="Steindorff A."/>
            <person name="Ohm R.A."/>
            <person name="Martin F."/>
            <person name="Silar P."/>
            <person name="Natvig D.O."/>
            <person name="Lalanne C."/>
            <person name="Gautier V."/>
            <person name="Ament-Velasquez S.L."/>
            <person name="Kruys A."/>
            <person name="Hutchinson M.I."/>
            <person name="Powell A.J."/>
            <person name="Barry K."/>
            <person name="Miller A.N."/>
            <person name="Grigoriev I.V."/>
            <person name="Debuchy R."/>
            <person name="Gladieux P."/>
            <person name="Hiltunen Thoren M."/>
            <person name="Johannesson H."/>
        </authorList>
    </citation>
    <scope>NUCLEOTIDE SEQUENCE</scope>
    <source>
        <strain evidence="9">PSN309</strain>
    </source>
</reference>